<name>A0ACC0I418_9ERIC</name>
<comment type="caution">
    <text evidence="1">The sequence shown here is derived from an EMBL/GenBank/DDBJ whole genome shotgun (WGS) entry which is preliminary data.</text>
</comment>
<sequence length="91" mass="10227">MFQRKKFVEHNANVVAAGRVLGVDLIEQITKHCIRIVKNPENAERQLRQLQTQDDMFAGQASALIQGRRARVAATSSVLKNTNVRLKDTVN</sequence>
<dbReference type="Proteomes" id="UP001060215">
    <property type="component" value="Chromosome 2"/>
</dbReference>
<dbReference type="EMBL" id="CM045759">
    <property type="protein sequence ID" value="KAI8018651.1"/>
    <property type="molecule type" value="Genomic_DNA"/>
</dbReference>
<proteinExistence type="predicted"/>
<accession>A0ACC0I418</accession>
<organism evidence="1 2">
    <name type="scientific">Camellia lanceoleosa</name>
    <dbReference type="NCBI Taxonomy" id="1840588"/>
    <lineage>
        <taxon>Eukaryota</taxon>
        <taxon>Viridiplantae</taxon>
        <taxon>Streptophyta</taxon>
        <taxon>Embryophyta</taxon>
        <taxon>Tracheophyta</taxon>
        <taxon>Spermatophyta</taxon>
        <taxon>Magnoliopsida</taxon>
        <taxon>eudicotyledons</taxon>
        <taxon>Gunneridae</taxon>
        <taxon>Pentapetalae</taxon>
        <taxon>asterids</taxon>
        <taxon>Ericales</taxon>
        <taxon>Theaceae</taxon>
        <taxon>Camellia</taxon>
    </lineage>
</organism>
<gene>
    <name evidence="1" type="ORF">LOK49_LG04G03681</name>
</gene>
<protein>
    <submittedName>
        <fullName evidence="1">AUGMIN subunit 3</fullName>
    </submittedName>
</protein>
<evidence type="ECO:0000313" key="2">
    <source>
        <dbReference type="Proteomes" id="UP001060215"/>
    </source>
</evidence>
<reference evidence="1 2" key="1">
    <citation type="journal article" date="2022" name="Plant J.">
        <title>Chromosome-level genome of Camellia lanceoleosa provides a valuable resource for understanding genome evolution and self-incompatibility.</title>
        <authorList>
            <person name="Gong W."/>
            <person name="Xiao S."/>
            <person name="Wang L."/>
            <person name="Liao Z."/>
            <person name="Chang Y."/>
            <person name="Mo W."/>
            <person name="Hu G."/>
            <person name="Li W."/>
            <person name="Zhao G."/>
            <person name="Zhu H."/>
            <person name="Hu X."/>
            <person name="Ji K."/>
            <person name="Xiang X."/>
            <person name="Song Q."/>
            <person name="Yuan D."/>
            <person name="Jin S."/>
            <person name="Zhang L."/>
        </authorList>
    </citation>
    <scope>NUCLEOTIDE SEQUENCE [LARGE SCALE GENOMIC DNA]</scope>
    <source>
        <strain evidence="1">SQ_2022a</strain>
    </source>
</reference>
<evidence type="ECO:0000313" key="1">
    <source>
        <dbReference type="EMBL" id="KAI8018651.1"/>
    </source>
</evidence>
<keyword evidence="2" id="KW-1185">Reference proteome</keyword>